<feature type="region of interest" description="Disordered" evidence="1">
    <location>
        <begin position="1"/>
        <end position="23"/>
    </location>
</feature>
<gene>
    <name evidence="3" type="ORF">D9611_012728</name>
</gene>
<dbReference type="PANTHER" id="PTHR38248:SF2">
    <property type="entry name" value="FUNK1 11"/>
    <property type="match status" value="1"/>
</dbReference>
<dbReference type="GO" id="GO:0004672">
    <property type="term" value="F:protein kinase activity"/>
    <property type="evidence" value="ECO:0007669"/>
    <property type="project" value="InterPro"/>
</dbReference>
<dbReference type="OrthoDB" id="5584477at2759"/>
<evidence type="ECO:0000256" key="1">
    <source>
        <dbReference type="SAM" id="MobiDB-lite"/>
    </source>
</evidence>
<dbReference type="SUPFAM" id="SSF56112">
    <property type="entry name" value="Protein kinase-like (PK-like)"/>
    <property type="match status" value="1"/>
</dbReference>
<proteinExistence type="predicted"/>
<protein>
    <recommendedName>
        <fullName evidence="2">Fungal-type protein kinase domain-containing protein</fullName>
    </recommendedName>
</protein>
<dbReference type="AlphaFoldDB" id="A0A8H5F047"/>
<keyword evidence="4" id="KW-1185">Reference proteome</keyword>
<dbReference type="EMBL" id="JAACJK010000175">
    <property type="protein sequence ID" value="KAF5319000.1"/>
    <property type="molecule type" value="Genomic_DNA"/>
</dbReference>
<evidence type="ECO:0000313" key="3">
    <source>
        <dbReference type="EMBL" id="KAF5319000.1"/>
    </source>
</evidence>
<reference evidence="3 4" key="1">
    <citation type="journal article" date="2020" name="ISME J.">
        <title>Uncovering the hidden diversity of litter-decomposition mechanisms in mushroom-forming fungi.</title>
        <authorList>
            <person name="Floudas D."/>
            <person name="Bentzer J."/>
            <person name="Ahren D."/>
            <person name="Johansson T."/>
            <person name="Persson P."/>
            <person name="Tunlid A."/>
        </authorList>
    </citation>
    <scope>NUCLEOTIDE SEQUENCE [LARGE SCALE GENOMIC DNA]</scope>
    <source>
        <strain evidence="3 4">CBS 175.51</strain>
    </source>
</reference>
<accession>A0A8H5F047</accession>
<dbReference type="InterPro" id="IPR011009">
    <property type="entry name" value="Kinase-like_dom_sf"/>
</dbReference>
<dbReference type="InterPro" id="IPR040976">
    <property type="entry name" value="Pkinase_fungal"/>
</dbReference>
<comment type="caution">
    <text evidence="3">The sequence shown here is derived from an EMBL/GenBank/DDBJ whole genome shotgun (WGS) entry which is preliminary data.</text>
</comment>
<dbReference type="Proteomes" id="UP000541558">
    <property type="component" value="Unassembled WGS sequence"/>
</dbReference>
<evidence type="ECO:0000259" key="2">
    <source>
        <dbReference type="Pfam" id="PF17667"/>
    </source>
</evidence>
<dbReference type="Gene3D" id="1.10.510.10">
    <property type="entry name" value="Transferase(Phosphotransferase) domain 1"/>
    <property type="match status" value="1"/>
</dbReference>
<dbReference type="PROSITE" id="PS00109">
    <property type="entry name" value="PROTEIN_KINASE_TYR"/>
    <property type="match status" value="1"/>
</dbReference>
<dbReference type="Pfam" id="PF17667">
    <property type="entry name" value="Pkinase_fungal"/>
    <property type="match status" value="1"/>
</dbReference>
<name>A0A8H5F047_9AGAR</name>
<feature type="domain" description="Fungal-type protein kinase" evidence="2">
    <location>
        <begin position="158"/>
        <end position="504"/>
    </location>
</feature>
<dbReference type="InterPro" id="IPR008266">
    <property type="entry name" value="Tyr_kinase_AS"/>
</dbReference>
<dbReference type="PANTHER" id="PTHR38248">
    <property type="entry name" value="FUNK1 6"/>
    <property type="match status" value="1"/>
</dbReference>
<feature type="compositionally biased region" description="Polar residues" evidence="1">
    <location>
        <begin position="1"/>
        <end position="17"/>
    </location>
</feature>
<sequence length="629" mass="71254">MPAPSASSQKGVPTQVANGRKEKKRILRDCVRGQIKESKDRLPWDLNDDIPRWKKKIEWLLLEGSPQLYCPVARRWVSIPEKPTQASDLYKPIMEIIAAVIAYPSKEPRTYIREAVECHSIALTESARHRFSEEDLTPSIAVKATGPSFEVPKAGPLGYSNIASCFQVKLDEDRCSLFDQVCQLGIYAEQLFNEQPNREFVRCVAISEKHALLVHFDRVGAQIFPIIDIHQDPFSFLRIFFAQTSFDEETLGLDPGIRWEVRDGRKIGGTIDITDGLNGEVRAYRMAGGTDPVFTQSEIVGRGTRCWCVEGEGGEQLLIKDSWMPSTAAVEEANLEAAVGVPGVVQVVDIDRPRTPITTELFRGACEAVRGRKDPFRIKSRVVMEAYGNLVIYSESSRQMVAAFRDAISGHRELLETTGLLHRDVSPGNVVLGHVNARPGYRGVLIDLDLACSQEKLVSGATNHGVGTTSHQSVSVLRGRRDGSLAKRQIRDHLDDLESFFYVLHDTMFCWERSPEMWRWVEEEDPLTAAEDKLEFWERGFSLEGVDTFWDAASQGLLESFYHFVQEIVFVKEEINEHYAAFPEEDRKKRLTLLGDRVRHYDDVLSFFDKALNEIDREIENGMSTKRRM</sequence>
<evidence type="ECO:0000313" key="4">
    <source>
        <dbReference type="Proteomes" id="UP000541558"/>
    </source>
</evidence>
<organism evidence="3 4">
    <name type="scientific">Ephemerocybe angulata</name>
    <dbReference type="NCBI Taxonomy" id="980116"/>
    <lineage>
        <taxon>Eukaryota</taxon>
        <taxon>Fungi</taxon>
        <taxon>Dikarya</taxon>
        <taxon>Basidiomycota</taxon>
        <taxon>Agaricomycotina</taxon>
        <taxon>Agaricomycetes</taxon>
        <taxon>Agaricomycetidae</taxon>
        <taxon>Agaricales</taxon>
        <taxon>Agaricineae</taxon>
        <taxon>Psathyrellaceae</taxon>
        <taxon>Ephemerocybe</taxon>
    </lineage>
</organism>